<evidence type="ECO:0000256" key="1">
    <source>
        <dbReference type="SAM" id="MobiDB-lite"/>
    </source>
</evidence>
<organism evidence="2">
    <name type="scientific">uncultured Gemmatimonadaceae bacterium</name>
    <dbReference type="NCBI Taxonomy" id="246130"/>
    <lineage>
        <taxon>Bacteria</taxon>
        <taxon>Pseudomonadati</taxon>
        <taxon>Gemmatimonadota</taxon>
        <taxon>Gemmatimonadia</taxon>
        <taxon>Gemmatimonadales</taxon>
        <taxon>Gemmatimonadaceae</taxon>
        <taxon>environmental samples</taxon>
    </lineage>
</organism>
<name>A0A6J4JZZ2_9BACT</name>
<gene>
    <name evidence="2" type="ORF">AVDCRST_MAG11-151</name>
</gene>
<evidence type="ECO:0000313" key="2">
    <source>
        <dbReference type="EMBL" id="CAA9291600.1"/>
    </source>
</evidence>
<sequence length="43" mass="4670">ADHRGAEPAGAARGRARRSATGRSQTLRPRVPRRPAPLNARRV</sequence>
<feature type="non-terminal residue" evidence="2">
    <location>
        <position position="43"/>
    </location>
</feature>
<proteinExistence type="predicted"/>
<dbReference type="AlphaFoldDB" id="A0A6J4JZZ2"/>
<protein>
    <submittedName>
        <fullName evidence="2">Uncharacterized protein</fullName>
    </submittedName>
</protein>
<feature type="region of interest" description="Disordered" evidence="1">
    <location>
        <begin position="1"/>
        <end position="43"/>
    </location>
</feature>
<dbReference type="EMBL" id="CADCTU010000037">
    <property type="protein sequence ID" value="CAA9291600.1"/>
    <property type="molecule type" value="Genomic_DNA"/>
</dbReference>
<accession>A0A6J4JZZ2</accession>
<reference evidence="2" key="1">
    <citation type="submission" date="2020-02" db="EMBL/GenBank/DDBJ databases">
        <authorList>
            <person name="Meier V. D."/>
        </authorList>
    </citation>
    <scope>NUCLEOTIDE SEQUENCE</scope>
    <source>
        <strain evidence="2">AVDCRST_MAG11</strain>
    </source>
</reference>
<feature type="non-terminal residue" evidence="2">
    <location>
        <position position="1"/>
    </location>
</feature>